<keyword evidence="1" id="KW-1133">Transmembrane helix</keyword>
<dbReference type="Proteomes" id="UP001301958">
    <property type="component" value="Unassembled WGS sequence"/>
</dbReference>
<comment type="caution">
    <text evidence="2">The sequence shown here is derived from an EMBL/GenBank/DDBJ whole genome shotgun (WGS) entry which is preliminary data.</text>
</comment>
<keyword evidence="1" id="KW-0472">Membrane</keyword>
<evidence type="ECO:0000256" key="1">
    <source>
        <dbReference type="SAM" id="Phobius"/>
    </source>
</evidence>
<sequence length="163" mass="18738">MVMLMRIMAWWFGSCRVPWILMAIGGRHMKLQSIYFLIHPVFLHHIVLVNINALAAALQRYRHSSWPRLLADVDSLPYLNFRTSISSHNLFLAHTLPYNLFFLQEVFYDFFSSILSIPTPISNVDNPRYVTSPPSIRIPSVCSLQSLLAGPNLDLVISERLIL</sequence>
<organism evidence="2 3">
    <name type="scientific">Podospora fimiseda</name>
    <dbReference type="NCBI Taxonomy" id="252190"/>
    <lineage>
        <taxon>Eukaryota</taxon>
        <taxon>Fungi</taxon>
        <taxon>Dikarya</taxon>
        <taxon>Ascomycota</taxon>
        <taxon>Pezizomycotina</taxon>
        <taxon>Sordariomycetes</taxon>
        <taxon>Sordariomycetidae</taxon>
        <taxon>Sordariales</taxon>
        <taxon>Podosporaceae</taxon>
        <taxon>Podospora</taxon>
    </lineage>
</organism>
<dbReference type="EMBL" id="MU865328">
    <property type="protein sequence ID" value="KAK4227667.1"/>
    <property type="molecule type" value="Genomic_DNA"/>
</dbReference>
<evidence type="ECO:0000313" key="3">
    <source>
        <dbReference type="Proteomes" id="UP001301958"/>
    </source>
</evidence>
<proteinExistence type="predicted"/>
<name>A0AAN7BQK3_9PEZI</name>
<evidence type="ECO:0000313" key="2">
    <source>
        <dbReference type="EMBL" id="KAK4227667.1"/>
    </source>
</evidence>
<protein>
    <submittedName>
        <fullName evidence="2">Uncharacterized protein</fullName>
    </submittedName>
</protein>
<accession>A0AAN7BQK3</accession>
<reference evidence="2" key="1">
    <citation type="journal article" date="2023" name="Mol. Phylogenet. Evol.">
        <title>Genome-scale phylogeny and comparative genomics of the fungal order Sordariales.</title>
        <authorList>
            <person name="Hensen N."/>
            <person name="Bonometti L."/>
            <person name="Westerberg I."/>
            <person name="Brannstrom I.O."/>
            <person name="Guillou S."/>
            <person name="Cros-Aarteil S."/>
            <person name="Calhoun S."/>
            <person name="Haridas S."/>
            <person name="Kuo A."/>
            <person name="Mondo S."/>
            <person name="Pangilinan J."/>
            <person name="Riley R."/>
            <person name="LaButti K."/>
            <person name="Andreopoulos B."/>
            <person name="Lipzen A."/>
            <person name="Chen C."/>
            <person name="Yan M."/>
            <person name="Daum C."/>
            <person name="Ng V."/>
            <person name="Clum A."/>
            <person name="Steindorff A."/>
            <person name="Ohm R.A."/>
            <person name="Martin F."/>
            <person name="Silar P."/>
            <person name="Natvig D.O."/>
            <person name="Lalanne C."/>
            <person name="Gautier V."/>
            <person name="Ament-Velasquez S.L."/>
            <person name="Kruys A."/>
            <person name="Hutchinson M.I."/>
            <person name="Powell A.J."/>
            <person name="Barry K."/>
            <person name="Miller A.N."/>
            <person name="Grigoriev I.V."/>
            <person name="Debuchy R."/>
            <person name="Gladieux P."/>
            <person name="Hiltunen Thoren M."/>
            <person name="Johannesson H."/>
        </authorList>
    </citation>
    <scope>NUCLEOTIDE SEQUENCE</scope>
    <source>
        <strain evidence="2">CBS 990.96</strain>
    </source>
</reference>
<keyword evidence="3" id="KW-1185">Reference proteome</keyword>
<gene>
    <name evidence="2" type="ORF">QBC38DRAFT_184505</name>
</gene>
<keyword evidence="1" id="KW-0812">Transmembrane</keyword>
<feature type="transmembrane region" description="Helical" evidence="1">
    <location>
        <begin position="33"/>
        <end position="58"/>
    </location>
</feature>
<reference evidence="2" key="2">
    <citation type="submission" date="2023-05" db="EMBL/GenBank/DDBJ databases">
        <authorList>
            <consortium name="Lawrence Berkeley National Laboratory"/>
            <person name="Steindorff A."/>
            <person name="Hensen N."/>
            <person name="Bonometti L."/>
            <person name="Westerberg I."/>
            <person name="Brannstrom I.O."/>
            <person name="Guillou S."/>
            <person name="Cros-Aarteil S."/>
            <person name="Calhoun S."/>
            <person name="Haridas S."/>
            <person name="Kuo A."/>
            <person name="Mondo S."/>
            <person name="Pangilinan J."/>
            <person name="Riley R."/>
            <person name="Labutti K."/>
            <person name="Andreopoulos B."/>
            <person name="Lipzen A."/>
            <person name="Chen C."/>
            <person name="Yanf M."/>
            <person name="Daum C."/>
            <person name="Ng V."/>
            <person name="Clum A."/>
            <person name="Ohm R."/>
            <person name="Martin F."/>
            <person name="Silar P."/>
            <person name="Natvig D."/>
            <person name="Lalanne C."/>
            <person name="Gautier V."/>
            <person name="Ament-Velasquez S.L."/>
            <person name="Kruys A."/>
            <person name="Hutchinson M.I."/>
            <person name="Powell A.J."/>
            <person name="Barry K."/>
            <person name="Miller A.N."/>
            <person name="Grigoriev I.V."/>
            <person name="Debuchy R."/>
            <person name="Gladieux P."/>
            <person name="Thoren M.H."/>
            <person name="Johannesson H."/>
        </authorList>
    </citation>
    <scope>NUCLEOTIDE SEQUENCE</scope>
    <source>
        <strain evidence="2">CBS 990.96</strain>
    </source>
</reference>
<dbReference type="AlphaFoldDB" id="A0AAN7BQK3"/>